<evidence type="ECO:0000259" key="3">
    <source>
        <dbReference type="Pfam" id="PF19283"/>
    </source>
</evidence>
<evidence type="ECO:0000313" key="4">
    <source>
        <dbReference type="Proteomes" id="UP000695022"/>
    </source>
</evidence>
<comment type="similarity">
    <text evidence="1">Belongs to the peptidase S9C family.</text>
</comment>
<dbReference type="Proteomes" id="UP000695022">
    <property type="component" value="Unplaced"/>
</dbReference>
<reference evidence="5" key="1">
    <citation type="submission" date="2025-08" db="UniProtKB">
        <authorList>
            <consortium name="RefSeq"/>
        </authorList>
    </citation>
    <scope>IDENTIFICATION</scope>
</reference>
<dbReference type="Pfam" id="PF19283">
    <property type="entry name" value="APEH_N"/>
    <property type="match status" value="1"/>
</dbReference>
<accession>A0ABM1EWL2</accession>
<dbReference type="GeneID" id="106816476"/>
<dbReference type="RefSeq" id="XP_014676583.1">
    <property type="nucleotide sequence ID" value="XM_014821097.1"/>
</dbReference>
<dbReference type="InterPro" id="IPR045550">
    <property type="entry name" value="AARE_N"/>
</dbReference>
<keyword evidence="4" id="KW-1185">Reference proteome</keyword>
<sequence>MDPDCPQVVSEHRATTIAREVWNKLSPSGTYRAVLRKVAATGGATSDKQILEVWTHNKKVSNIDLQALDKHGPIYNDDNYFGSFEWSHGEGHILYIAEKKLPKYASFFDQKYGKVAEEGVDADETDAPLLVMS</sequence>
<dbReference type="PANTHER" id="PTHR42776:SF4">
    <property type="entry name" value="ACYLAMINO-ACID-RELEASING ENZYME"/>
    <property type="match status" value="1"/>
</dbReference>
<evidence type="ECO:0000313" key="5">
    <source>
        <dbReference type="RefSeq" id="XP_014676583.1"/>
    </source>
</evidence>
<evidence type="ECO:0000256" key="2">
    <source>
        <dbReference type="ARBA" id="ARBA00022801"/>
    </source>
</evidence>
<evidence type="ECO:0000256" key="1">
    <source>
        <dbReference type="ARBA" id="ARBA00010040"/>
    </source>
</evidence>
<gene>
    <name evidence="5" type="primary">LOC106816476</name>
</gene>
<dbReference type="PANTHER" id="PTHR42776">
    <property type="entry name" value="SERINE PEPTIDASE S9 FAMILY MEMBER"/>
    <property type="match status" value="1"/>
</dbReference>
<keyword evidence="2" id="KW-0378">Hydrolase</keyword>
<protein>
    <submittedName>
        <fullName evidence="5">Acylamino-acid-releasing enzyme-like</fullName>
    </submittedName>
</protein>
<proteinExistence type="inferred from homology"/>
<name>A0ABM1EWL2_PRICU</name>
<feature type="domain" description="Acylamino-acid-releasing enzyme N-terminal" evidence="3">
    <location>
        <begin position="26"/>
        <end position="118"/>
    </location>
</feature>
<organism evidence="4 5">
    <name type="scientific">Priapulus caudatus</name>
    <name type="common">Priapulid worm</name>
    <dbReference type="NCBI Taxonomy" id="37621"/>
    <lineage>
        <taxon>Eukaryota</taxon>
        <taxon>Metazoa</taxon>
        <taxon>Ecdysozoa</taxon>
        <taxon>Scalidophora</taxon>
        <taxon>Priapulida</taxon>
        <taxon>Priapulimorpha</taxon>
        <taxon>Priapulimorphida</taxon>
        <taxon>Priapulidae</taxon>
        <taxon>Priapulus</taxon>
    </lineage>
</organism>